<dbReference type="CDD" id="cd03507">
    <property type="entry name" value="Delta12-FADS-like"/>
    <property type="match status" value="1"/>
</dbReference>
<dbReference type="GO" id="GO:0006629">
    <property type="term" value="P:lipid metabolic process"/>
    <property type="evidence" value="ECO:0007669"/>
    <property type="project" value="InterPro"/>
</dbReference>
<dbReference type="PANTHER" id="PTHR32100">
    <property type="entry name" value="OMEGA-6 FATTY ACID DESATURASE, CHLOROPLASTIC"/>
    <property type="match status" value="1"/>
</dbReference>
<feature type="transmembrane region" description="Helical" evidence="2">
    <location>
        <begin position="262"/>
        <end position="283"/>
    </location>
</feature>
<protein>
    <recommendedName>
        <fullName evidence="3">Fatty acid desaturase domain-containing protein</fullName>
    </recommendedName>
</protein>
<dbReference type="GO" id="GO:0016491">
    <property type="term" value="F:oxidoreductase activity"/>
    <property type="evidence" value="ECO:0007669"/>
    <property type="project" value="InterPro"/>
</dbReference>
<feature type="domain" description="Fatty acid desaturase" evidence="3">
    <location>
        <begin position="99"/>
        <end position="360"/>
    </location>
</feature>
<dbReference type="InterPro" id="IPR005804">
    <property type="entry name" value="FA_desaturase_dom"/>
</dbReference>
<keyword evidence="2" id="KW-1133">Transmembrane helix</keyword>
<feature type="transmembrane region" description="Helical" evidence="2">
    <location>
        <begin position="68"/>
        <end position="85"/>
    </location>
</feature>
<feature type="region of interest" description="Disordered" evidence="1">
    <location>
        <begin position="1"/>
        <end position="26"/>
    </location>
</feature>
<sequence length="400" mass="45668">MAPNSSAQSLSVHEEPARWGVQEKPSSRSTCRAQVVARDAPPFSVADIRAAIPTRCFEISIVRSFSHLFHDLLFVGVAAFAATFIDSSSLPMWMRIVLWPIYWWFQGVFATGVWVLAHECGHRAFARSKLVNDVVGLILHSFLLVPYHAWRISHASHHANTNSLERDEVFVPSHSFTPRPDGQPRPLSAPFRLANLVGQMVLGWPLYLLVNATGRPYPRWANHFSPSSPIFRPSQSSLILLSDVALVLVVSLLGWWAYTTSLTTVVCYYGIPYILVHHWLVLITQLQHTTRALPHYNDTEWTWLRGALATVDRSYGSFYNHFFHHISDTHVVHHLFSRLPHYHAVEATKHVKFFLKGYYNEDHTFFYKALWTIASDCVVATPDQKGEGTVWFQDRKSKQL</sequence>
<feature type="transmembrane region" description="Helical" evidence="2">
    <location>
        <begin position="130"/>
        <end position="150"/>
    </location>
</feature>
<evidence type="ECO:0000256" key="2">
    <source>
        <dbReference type="SAM" id="Phobius"/>
    </source>
</evidence>
<reference evidence="4" key="1">
    <citation type="submission" date="2021-01" db="EMBL/GenBank/DDBJ databases">
        <authorList>
            <person name="Corre E."/>
            <person name="Pelletier E."/>
            <person name="Niang G."/>
            <person name="Scheremetjew M."/>
            <person name="Finn R."/>
            <person name="Kale V."/>
            <person name="Holt S."/>
            <person name="Cochrane G."/>
            <person name="Meng A."/>
            <person name="Brown T."/>
            <person name="Cohen L."/>
        </authorList>
    </citation>
    <scope>NUCLEOTIDE SEQUENCE</scope>
    <source>
        <strain evidence="4">NIES-2562</strain>
    </source>
</reference>
<evidence type="ECO:0000313" key="4">
    <source>
        <dbReference type="EMBL" id="CAE0264036.1"/>
    </source>
</evidence>
<proteinExistence type="predicted"/>
<feature type="compositionally biased region" description="Polar residues" evidence="1">
    <location>
        <begin position="1"/>
        <end position="11"/>
    </location>
</feature>
<feature type="transmembrane region" description="Helical" evidence="2">
    <location>
        <begin position="238"/>
        <end position="256"/>
    </location>
</feature>
<dbReference type="EMBL" id="HBIB01040466">
    <property type="protein sequence ID" value="CAE0264036.1"/>
    <property type="molecule type" value="Transcribed_RNA"/>
</dbReference>
<gene>
    <name evidence="4" type="ORF">PBIL07802_LOCUS26339</name>
</gene>
<evidence type="ECO:0000259" key="3">
    <source>
        <dbReference type="Pfam" id="PF00487"/>
    </source>
</evidence>
<accession>A0A7S3GEZ0</accession>
<dbReference type="InterPro" id="IPR012171">
    <property type="entry name" value="Fatty_acid_desaturase"/>
</dbReference>
<dbReference type="AlphaFoldDB" id="A0A7S3GEZ0"/>
<dbReference type="Pfam" id="PF00487">
    <property type="entry name" value="FA_desaturase"/>
    <property type="match status" value="1"/>
</dbReference>
<keyword evidence="2" id="KW-0472">Membrane</keyword>
<evidence type="ECO:0000256" key="1">
    <source>
        <dbReference type="SAM" id="MobiDB-lite"/>
    </source>
</evidence>
<organism evidence="4">
    <name type="scientific">Palpitomonas bilix</name>
    <dbReference type="NCBI Taxonomy" id="652834"/>
    <lineage>
        <taxon>Eukaryota</taxon>
        <taxon>Eukaryota incertae sedis</taxon>
    </lineage>
</organism>
<feature type="transmembrane region" description="Helical" evidence="2">
    <location>
        <begin position="97"/>
        <end position="118"/>
    </location>
</feature>
<keyword evidence="2" id="KW-0812">Transmembrane</keyword>
<name>A0A7S3GEZ0_9EUKA</name>
<feature type="transmembrane region" description="Helical" evidence="2">
    <location>
        <begin position="189"/>
        <end position="210"/>
    </location>
</feature>